<dbReference type="PANTHER" id="PTHR43775">
    <property type="entry name" value="FATTY ACID SYNTHASE"/>
    <property type="match status" value="1"/>
</dbReference>
<dbReference type="GO" id="GO:0006633">
    <property type="term" value="P:fatty acid biosynthetic process"/>
    <property type="evidence" value="ECO:0007669"/>
    <property type="project" value="InterPro"/>
</dbReference>
<keyword evidence="6" id="KW-1185">Reference proteome</keyword>
<dbReference type="PROSITE" id="PS00606">
    <property type="entry name" value="KS3_1"/>
    <property type="match status" value="1"/>
</dbReference>
<dbReference type="PROSITE" id="PS52004">
    <property type="entry name" value="KS3_2"/>
    <property type="match status" value="1"/>
</dbReference>
<evidence type="ECO:0000256" key="3">
    <source>
        <dbReference type="ARBA" id="ARBA00022679"/>
    </source>
</evidence>
<sequence length="189" mass="20358">MSAYKALEMAGCSAGQIRTTDPNKTAVFFAQSFDDQLKVRHRVLGCDTYTLQSIQRAFGPGRLAFQMKWEGLTYALDSACASSTSAIHLICMSPLSRDVDMTVAGATTILSDPHSFIFLSKVGVLSETGNCKTAALVLKRLEGAVAHDDKILAVIASSARNHSGNATSITMSDANDQERLFKVYTRSAI</sequence>
<evidence type="ECO:0000313" key="5">
    <source>
        <dbReference type="EMBL" id="EAW22046.1"/>
    </source>
</evidence>
<feature type="domain" description="Ketosynthase family 3 (KS3)" evidence="4">
    <location>
        <begin position="1"/>
        <end position="189"/>
    </location>
</feature>
<dbReference type="SUPFAM" id="SSF53901">
    <property type="entry name" value="Thiolase-like"/>
    <property type="match status" value="2"/>
</dbReference>
<dbReference type="InterPro" id="IPR018201">
    <property type="entry name" value="Ketoacyl_synth_AS"/>
</dbReference>
<dbReference type="GO" id="GO:0004315">
    <property type="term" value="F:3-oxoacyl-[acyl-carrier-protein] synthase activity"/>
    <property type="evidence" value="ECO:0007669"/>
    <property type="project" value="InterPro"/>
</dbReference>
<gene>
    <name evidence="5" type="ORF">NFIA_024250</name>
</gene>
<dbReference type="GO" id="GO:0044550">
    <property type="term" value="P:secondary metabolite biosynthetic process"/>
    <property type="evidence" value="ECO:0007669"/>
    <property type="project" value="TreeGrafter"/>
</dbReference>
<dbReference type="InterPro" id="IPR014030">
    <property type="entry name" value="Ketoacyl_synth_N"/>
</dbReference>
<keyword evidence="1" id="KW-0596">Phosphopantetheine</keyword>
<dbReference type="EMBL" id="DS027689">
    <property type="protein sequence ID" value="EAW22046.1"/>
    <property type="molecule type" value="Genomic_DNA"/>
</dbReference>
<dbReference type="STRING" id="331117.A1D5J2"/>
<protein>
    <submittedName>
        <fullName evidence="5">Non-reducing polyketide synthase, putative</fullName>
    </submittedName>
</protein>
<dbReference type="AlphaFoldDB" id="A1D5J2"/>
<evidence type="ECO:0000256" key="2">
    <source>
        <dbReference type="ARBA" id="ARBA00022553"/>
    </source>
</evidence>
<dbReference type="InterPro" id="IPR016039">
    <property type="entry name" value="Thiolase-like"/>
</dbReference>
<evidence type="ECO:0000259" key="4">
    <source>
        <dbReference type="PROSITE" id="PS52004"/>
    </source>
</evidence>
<organism evidence="5 6">
    <name type="scientific">Neosartorya fischeri (strain ATCC 1020 / DSM 3700 / CBS 544.65 / FGSC A1164 / JCM 1740 / NRRL 181 / WB 181)</name>
    <name type="common">Aspergillus fischerianus</name>
    <dbReference type="NCBI Taxonomy" id="331117"/>
    <lineage>
        <taxon>Eukaryota</taxon>
        <taxon>Fungi</taxon>
        <taxon>Dikarya</taxon>
        <taxon>Ascomycota</taxon>
        <taxon>Pezizomycotina</taxon>
        <taxon>Eurotiomycetes</taxon>
        <taxon>Eurotiomycetidae</taxon>
        <taxon>Eurotiales</taxon>
        <taxon>Aspergillaceae</taxon>
        <taxon>Aspergillus</taxon>
        <taxon>Aspergillus subgen. Fumigati</taxon>
    </lineage>
</organism>
<keyword evidence="3" id="KW-0808">Transferase</keyword>
<dbReference type="KEGG" id="nfi:NFIA_024250"/>
<dbReference type="RefSeq" id="XP_001263943.1">
    <property type="nucleotide sequence ID" value="XM_001263942.1"/>
</dbReference>
<evidence type="ECO:0000313" key="6">
    <source>
        <dbReference type="Proteomes" id="UP000006702"/>
    </source>
</evidence>
<dbReference type="VEuPathDB" id="FungiDB:NFIA_024250"/>
<dbReference type="OrthoDB" id="329835at2759"/>
<dbReference type="PANTHER" id="PTHR43775:SF37">
    <property type="entry name" value="SI:DKEY-61P9.11"/>
    <property type="match status" value="1"/>
</dbReference>
<accession>A1D5J2</accession>
<dbReference type="Proteomes" id="UP000006702">
    <property type="component" value="Unassembled WGS sequence"/>
</dbReference>
<dbReference type="GeneID" id="4590598"/>
<dbReference type="Pfam" id="PF00109">
    <property type="entry name" value="ketoacyl-synt"/>
    <property type="match status" value="1"/>
</dbReference>
<keyword evidence="2" id="KW-0597">Phosphoprotein</keyword>
<dbReference type="InterPro" id="IPR020841">
    <property type="entry name" value="PKS_Beta-ketoAc_synthase_dom"/>
</dbReference>
<reference evidence="6" key="1">
    <citation type="journal article" date="2008" name="PLoS Genet.">
        <title>Genomic islands in the pathogenic filamentous fungus Aspergillus fumigatus.</title>
        <authorList>
            <person name="Fedorova N.D."/>
            <person name="Khaldi N."/>
            <person name="Joardar V.S."/>
            <person name="Maiti R."/>
            <person name="Amedeo P."/>
            <person name="Anderson M.J."/>
            <person name="Crabtree J."/>
            <person name="Silva J.C."/>
            <person name="Badger J.H."/>
            <person name="Albarraq A."/>
            <person name="Angiuoli S."/>
            <person name="Bussey H."/>
            <person name="Bowyer P."/>
            <person name="Cotty P.J."/>
            <person name="Dyer P.S."/>
            <person name="Egan A."/>
            <person name="Galens K."/>
            <person name="Fraser-Liggett C.M."/>
            <person name="Haas B.J."/>
            <person name="Inman J.M."/>
            <person name="Kent R."/>
            <person name="Lemieux S."/>
            <person name="Malavazi I."/>
            <person name="Orvis J."/>
            <person name="Roemer T."/>
            <person name="Ronning C.M."/>
            <person name="Sundaram J.P."/>
            <person name="Sutton G."/>
            <person name="Turner G."/>
            <person name="Venter J.C."/>
            <person name="White O.R."/>
            <person name="Whitty B.R."/>
            <person name="Youngman P."/>
            <person name="Wolfe K.H."/>
            <person name="Goldman G.H."/>
            <person name="Wortman J.R."/>
            <person name="Jiang B."/>
            <person name="Denning D.W."/>
            <person name="Nierman W.C."/>
        </authorList>
    </citation>
    <scope>NUCLEOTIDE SEQUENCE [LARGE SCALE GENOMIC DNA]</scope>
    <source>
        <strain evidence="6">ATCC 1020 / DSM 3700 / CBS 544.65 / FGSC A1164 / JCM 1740 / NRRL 181 / WB 181</strain>
    </source>
</reference>
<evidence type="ECO:0000256" key="1">
    <source>
        <dbReference type="ARBA" id="ARBA00022450"/>
    </source>
</evidence>
<dbReference type="Gene3D" id="3.40.47.10">
    <property type="match status" value="1"/>
</dbReference>
<dbReference type="eggNOG" id="KOG1202">
    <property type="taxonomic scope" value="Eukaryota"/>
</dbReference>
<dbReference type="HOGENOM" id="CLU_1434798_0_0_1"/>
<dbReference type="SMART" id="SM00825">
    <property type="entry name" value="PKS_KS"/>
    <property type="match status" value="1"/>
</dbReference>
<dbReference type="GO" id="GO:0004312">
    <property type="term" value="F:fatty acid synthase activity"/>
    <property type="evidence" value="ECO:0007669"/>
    <property type="project" value="TreeGrafter"/>
</dbReference>
<name>A1D5J2_NEOFI</name>
<dbReference type="InterPro" id="IPR050091">
    <property type="entry name" value="PKS_NRPS_Biosynth_Enz"/>
</dbReference>
<proteinExistence type="predicted"/>